<evidence type="ECO:0000256" key="6">
    <source>
        <dbReference type="ARBA" id="ARBA00022605"/>
    </source>
</evidence>
<protein>
    <recommendedName>
        <fullName evidence="5 11">ATP phosphoribosyltransferase</fullName>
        <shortName evidence="11">ATP-PRT</shortName>
        <shortName evidence="11">ATP-PRTase</shortName>
        <ecNumber evidence="4 11">2.4.2.17</ecNumber>
    </recommendedName>
</protein>
<evidence type="ECO:0000259" key="12">
    <source>
        <dbReference type="Pfam" id="PF01634"/>
    </source>
</evidence>
<dbReference type="RefSeq" id="WP_143937940.1">
    <property type="nucleotide sequence ID" value="NZ_VKKG01000002.1"/>
</dbReference>
<keyword evidence="11" id="KW-0547">Nucleotide-binding</keyword>
<sequence>MTEERLLKVAVPNKGALAEAAAGMLRAAGYHQRTDSKDLTLIDSDHNVEFYYLRPRDIAVYVGEGHLDLGITGRDMLLDSGAQATELMQLGFGSSRFRFAGRAGQGWTVESLAGKRIATSYPGLLQTWLDERGIDATLTKLDGAVESAIRLGVADAVADVVETGTTLRRAGLEMFGDVIVESEAVLIRRNSGAEPAGLDALRTRLESVLVAHNFLMMDYNVEAANLDATTALASGVNGPTVSQLAKEGWLAVRVLVPKKGAHQLMDDLFELGARGILLTELRSCRL</sequence>
<dbReference type="GO" id="GO:0005737">
    <property type="term" value="C:cytoplasm"/>
    <property type="evidence" value="ECO:0007669"/>
    <property type="project" value="UniProtKB-SubCell"/>
</dbReference>
<keyword evidence="7 11" id="KW-0328">Glycosyltransferase</keyword>
<dbReference type="UniPathway" id="UPA00031">
    <property type="reaction ID" value="UER00006"/>
</dbReference>
<keyword evidence="11" id="KW-0479">Metal-binding</keyword>
<organism evidence="14 15">
    <name type="scientific">Tessaracoccus rhinocerotis</name>
    <dbReference type="NCBI Taxonomy" id="1689449"/>
    <lineage>
        <taxon>Bacteria</taxon>
        <taxon>Bacillati</taxon>
        <taxon>Actinomycetota</taxon>
        <taxon>Actinomycetes</taxon>
        <taxon>Propionibacteriales</taxon>
        <taxon>Propionibacteriaceae</taxon>
        <taxon>Tessaracoccus</taxon>
    </lineage>
</organism>
<proteinExistence type="inferred from homology"/>
<comment type="cofactor">
    <cofactor evidence="11">
        <name>Mg(2+)</name>
        <dbReference type="ChEBI" id="CHEBI:18420"/>
    </cofactor>
</comment>
<evidence type="ECO:0000259" key="13">
    <source>
        <dbReference type="Pfam" id="PF08029"/>
    </source>
</evidence>
<dbReference type="NCBIfam" id="TIGR00070">
    <property type="entry name" value="hisG"/>
    <property type="match status" value="1"/>
</dbReference>
<evidence type="ECO:0000256" key="4">
    <source>
        <dbReference type="ARBA" id="ARBA00011946"/>
    </source>
</evidence>
<keyword evidence="15" id="KW-1185">Reference proteome</keyword>
<dbReference type="GO" id="GO:0003879">
    <property type="term" value="F:ATP phosphoribosyltransferase activity"/>
    <property type="evidence" value="ECO:0007669"/>
    <property type="project" value="UniProtKB-UniRule"/>
</dbReference>
<keyword evidence="11" id="KW-0067">ATP-binding</keyword>
<keyword evidence="6 11" id="KW-0028">Amino-acid biosynthesis</keyword>
<dbReference type="SUPFAM" id="SSF54913">
    <property type="entry name" value="GlnB-like"/>
    <property type="match status" value="1"/>
</dbReference>
<evidence type="ECO:0000256" key="8">
    <source>
        <dbReference type="ARBA" id="ARBA00022679"/>
    </source>
</evidence>
<comment type="pathway">
    <text evidence="2 11">Amino-acid biosynthesis; L-histidine biosynthesis; L-histidine from 5-phospho-alpha-D-ribose 1-diphosphate: step 1/9.</text>
</comment>
<dbReference type="PANTHER" id="PTHR21403">
    <property type="entry name" value="ATP PHOSPHORIBOSYLTRANSFERASE ATP-PRTASE"/>
    <property type="match status" value="1"/>
</dbReference>
<dbReference type="GO" id="GO:0005524">
    <property type="term" value="F:ATP binding"/>
    <property type="evidence" value="ECO:0007669"/>
    <property type="project" value="UniProtKB-KW"/>
</dbReference>
<dbReference type="Gene3D" id="3.30.70.120">
    <property type="match status" value="1"/>
</dbReference>
<evidence type="ECO:0000313" key="15">
    <source>
        <dbReference type="Proteomes" id="UP000317638"/>
    </source>
</evidence>
<dbReference type="InterPro" id="IPR015867">
    <property type="entry name" value="N-reg_PII/ATP_PRibTrfase_C"/>
</dbReference>
<comment type="catalytic activity">
    <reaction evidence="1 11">
        <text>1-(5-phospho-beta-D-ribosyl)-ATP + diphosphate = 5-phospho-alpha-D-ribose 1-diphosphate + ATP</text>
        <dbReference type="Rhea" id="RHEA:18473"/>
        <dbReference type="ChEBI" id="CHEBI:30616"/>
        <dbReference type="ChEBI" id="CHEBI:33019"/>
        <dbReference type="ChEBI" id="CHEBI:58017"/>
        <dbReference type="ChEBI" id="CHEBI:73183"/>
        <dbReference type="EC" id="2.4.2.17"/>
    </reaction>
</comment>
<dbReference type="InterPro" id="IPR013820">
    <property type="entry name" value="ATP_PRibTrfase_cat"/>
</dbReference>
<comment type="similarity">
    <text evidence="3 11">Belongs to the ATP phosphoribosyltransferase family. Long subfamily.</text>
</comment>
<dbReference type="PANTHER" id="PTHR21403:SF8">
    <property type="entry name" value="ATP PHOSPHORIBOSYLTRANSFERASE"/>
    <property type="match status" value="1"/>
</dbReference>
<comment type="caution">
    <text evidence="14">The sequence shown here is derived from an EMBL/GenBank/DDBJ whole genome shotgun (WGS) entry which is preliminary data.</text>
</comment>
<keyword evidence="11" id="KW-0460">Magnesium</keyword>
<evidence type="ECO:0000256" key="11">
    <source>
        <dbReference type="HAMAP-Rule" id="MF_00079"/>
    </source>
</evidence>
<gene>
    <name evidence="11" type="primary">hisG</name>
    <name evidence="14" type="ORF">FOJ82_08095</name>
</gene>
<comment type="function">
    <text evidence="10 11">Catalyzes the condensation of ATP and 5-phosphoribose 1-diphosphate to form N'-(5'-phosphoribosyl)-ATP (PR-ATP). Has a crucial role in the pathway because the rate of histidine biosynthesis seems to be controlled primarily by regulation of HisG enzymatic activity.</text>
</comment>
<dbReference type="Proteomes" id="UP000317638">
    <property type="component" value="Unassembled WGS sequence"/>
</dbReference>
<dbReference type="PROSITE" id="PS01316">
    <property type="entry name" value="ATP_P_PHORIBOSYLTR"/>
    <property type="match status" value="1"/>
</dbReference>
<dbReference type="HAMAP" id="MF_00079">
    <property type="entry name" value="HisG_Long"/>
    <property type="match status" value="1"/>
</dbReference>
<evidence type="ECO:0000256" key="2">
    <source>
        <dbReference type="ARBA" id="ARBA00004667"/>
    </source>
</evidence>
<evidence type="ECO:0000256" key="10">
    <source>
        <dbReference type="ARBA" id="ARBA00024861"/>
    </source>
</evidence>
<reference evidence="14 15" key="1">
    <citation type="submission" date="2019-07" db="EMBL/GenBank/DDBJ databases">
        <authorList>
            <person name="Zhou L.-Y."/>
        </authorList>
    </citation>
    <scope>NUCLEOTIDE SEQUENCE [LARGE SCALE GENOMIC DNA]</scope>
    <source>
        <strain evidence="14 15">YIM 101269</strain>
    </source>
</reference>
<name>A0A553K2Y3_9ACTN</name>
<dbReference type="Pfam" id="PF01634">
    <property type="entry name" value="HisG"/>
    <property type="match status" value="1"/>
</dbReference>
<dbReference type="OrthoDB" id="9801867at2"/>
<dbReference type="Gene3D" id="3.40.190.10">
    <property type="entry name" value="Periplasmic binding protein-like II"/>
    <property type="match status" value="2"/>
</dbReference>
<dbReference type="InterPro" id="IPR020621">
    <property type="entry name" value="ATP-PRT_HisG_long"/>
</dbReference>
<evidence type="ECO:0000256" key="5">
    <source>
        <dbReference type="ARBA" id="ARBA00020998"/>
    </source>
</evidence>
<evidence type="ECO:0000256" key="1">
    <source>
        <dbReference type="ARBA" id="ARBA00000915"/>
    </source>
</evidence>
<dbReference type="InterPro" id="IPR018198">
    <property type="entry name" value="ATP_PRibTrfase_CS"/>
</dbReference>
<dbReference type="SUPFAM" id="SSF53850">
    <property type="entry name" value="Periplasmic binding protein-like II"/>
    <property type="match status" value="1"/>
</dbReference>
<dbReference type="GO" id="GO:0000105">
    <property type="term" value="P:L-histidine biosynthetic process"/>
    <property type="evidence" value="ECO:0007669"/>
    <property type="project" value="UniProtKB-UniRule"/>
</dbReference>
<feature type="domain" description="Histidine biosynthesis HisG C-terminal" evidence="13">
    <location>
        <begin position="211"/>
        <end position="282"/>
    </location>
</feature>
<dbReference type="Pfam" id="PF08029">
    <property type="entry name" value="HisG_C"/>
    <property type="match status" value="1"/>
</dbReference>
<evidence type="ECO:0000256" key="7">
    <source>
        <dbReference type="ARBA" id="ARBA00022676"/>
    </source>
</evidence>
<dbReference type="EC" id="2.4.2.17" evidence="4 11"/>
<dbReference type="EMBL" id="VKKG01000002">
    <property type="protein sequence ID" value="TRY19048.1"/>
    <property type="molecule type" value="Genomic_DNA"/>
</dbReference>
<feature type="domain" description="ATP phosphoribosyltransferase catalytic" evidence="12">
    <location>
        <begin position="54"/>
        <end position="206"/>
    </location>
</feature>
<dbReference type="AlphaFoldDB" id="A0A553K2Y3"/>
<dbReference type="InterPro" id="IPR001348">
    <property type="entry name" value="ATP_PRibTrfase_HisG"/>
</dbReference>
<keyword evidence="8 11" id="KW-0808">Transferase</keyword>
<dbReference type="InterPro" id="IPR011322">
    <property type="entry name" value="N-reg_PII-like_a/b"/>
</dbReference>
<dbReference type="NCBIfam" id="TIGR03455">
    <property type="entry name" value="HisG_C-term"/>
    <property type="match status" value="1"/>
</dbReference>
<evidence type="ECO:0000313" key="14">
    <source>
        <dbReference type="EMBL" id="TRY19048.1"/>
    </source>
</evidence>
<evidence type="ECO:0000256" key="9">
    <source>
        <dbReference type="ARBA" id="ARBA00023102"/>
    </source>
</evidence>
<accession>A0A553K2Y3</accession>
<keyword evidence="9 11" id="KW-0368">Histidine biosynthesis</keyword>
<dbReference type="InterPro" id="IPR013115">
    <property type="entry name" value="HisG_C"/>
</dbReference>
<comment type="activity regulation">
    <text evidence="11">Feedback inhibited by histidine.</text>
</comment>
<keyword evidence="11" id="KW-0963">Cytoplasm</keyword>
<comment type="subcellular location">
    <subcellularLocation>
        <location evidence="11">Cytoplasm</location>
    </subcellularLocation>
</comment>
<evidence type="ECO:0000256" key="3">
    <source>
        <dbReference type="ARBA" id="ARBA00007955"/>
    </source>
</evidence>
<dbReference type="GO" id="GO:0000287">
    <property type="term" value="F:magnesium ion binding"/>
    <property type="evidence" value="ECO:0007669"/>
    <property type="project" value="UniProtKB-UniRule"/>
</dbReference>